<feature type="region of interest" description="Disordered" evidence="1">
    <location>
        <begin position="738"/>
        <end position="761"/>
    </location>
</feature>
<keyword evidence="4" id="KW-1185">Reference proteome</keyword>
<evidence type="ECO:0000256" key="1">
    <source>
        <dbReference type="SAM" id="MobiDB-lite"/>
    </source>
</evidence>
<protein>
    <recommendedName>
        <fullName evidence="2">UEV domain-containing protein</fullName>
    </recommendedName>
</protein>
<accession>A0ABN9RKK4</accession>
<dbReference type="PANTHER" id="PTHR23306:SF3">
    <property type="entry name" value="TUMOR SUPPRESSOR PROTEIN 101"/>
    <property type="match status" value="1"/>
</dbReference>
<dbReference type="Pfam" id="PF05743">
    <property type="entry name" value="UEV"/>
    <property type="match status" value="1"/>
</dbReference>
<feature type="domain" description="UEV" evidence="2">
    <location>
        <begin position="605"/>
        <end position="708"/>
    </location>
</feature>
<evidence type="ECO:0000313" key="4">
    <source>
        <dbReference type="Proteomes" id="UP001189429"/>
    </source>
</evidence>
<reference evidence="3" key="1">
    <citation type="submission" date="2023-10" db="EMBL/GenBank/DDBJ databases">
        <authorList>
            <person name="Chen Y."/>
            <person name="Shah S."/>
            <person name="Dougan E. K."/>
            <person name="Thang M."/>
            <person name="Chan C."/>
        </authorList>
    </citation>
    <scope>NUCLEOTIDE SEQUENCE [LARGE SCALE GENOMIC DNA]</scope>
</reference>
<feature type="compositionally biased region" description="Polar residues" evidence="1">
    <location>
        <begin position="746"/>
        <end position="759"/>
    </location>
</feature>
<dbReference type="Proteomes" id="UP001189429">
    <property type="component" value="Unassembled WGS sequence"/>
</dbReference>
<dbReference type="SUPFAM" id="SSF54495">
    <property type="entry name" value="UBC-like"/>
    <property type="match status" value="1"/>
</dbReference>
<sequence>PNPYARSTRTSTRTSAIWADPNKSARGWWSAIRAEAEFGSHCEQVNLLGSGGAQKKYENQAGYNDLFDDGMASKLYRDASKNYGKDVFANRKRRVLQRQEVRTMGFYHTGCMNFHDAYKLLCEAEGHHSMALLDRYCAMHAADSGESVRGPPDGFDPPAVVKKADGELERDAHGLWRRDKLPAPRKEVLDGMRAVKDFVESNPNAVARFAPEGAALYRLVDSVNWSAADRLQYVDEDKAARLRQLQRFLYDFAIAQLLLEVQKAGSGPAGPAGDAADAGAAAAPGAVATRPTVKDAFVDEEHVQRAVCHLAAIWEGHESFVNPRRTMHLEENVRRGTLAEQREAAARAAADEGADDVEAEGVAGAEGGLELPAGWSQNVWNGTPYYCPDADERARQYEHPSTVPTPPVPRITQGVDEYVFVGIIDAGLKSRMIAGAGDAEAARGGGDLIAAACKNTLLWKCSTAENRITGNMVSAAIRSSQVARPSLSWWKSVVVEGELLHAGLGRKFDHNASVGSGRSPKSRLMKKNSLPSWTSWRNGELPQRITSVARLLPARPPRAGRGARLRARRRQVAVRVIRLTRGGHTDEVIIAVPWTCENRLRLRADVERILEAAPALASEAKMIGGIGGTEAEFYLGGVLPIHYQGGVYHVPVGMAFGSLYPGVPPRCFVAPSGAMGLAQPRPGVDAGGRISAPHLTEWSENSRITDLIGGVALLSGGLTSEQVLESAARALGGHLLPAPRAPDGTTPAQHEVSPTQPLTAGQRAANESWFTESPLSLEPCPGTGFCPSRVRIPEHQAIGGAFWEGAVGLRRGF</sequence>
<evidence type="ECO:0000259" key="2">
    <source>
        <dbReference type="Pfam" id="PF05743"/>
    </source>
</evidence>
<dbReference type="InterPro" id="IPR052070">
    <property type="entry name" value="ESCRT-I_UEV_domain"/>
</dbReference>
<dbReference type="Gene3D" id="3.10.110.10">
    <property type="entry name" value="Ubiquitin Conjugating Enzyme"/>
    <property type="match status" value="1"/>
</dbReference>
<feature type="non-terminal residue" evidence="3">
    <location>
        <position position="813"/>
    </location>
</feature>
<feature type="non-terminal residue" evidence="3">
    <location>
        <position position="1"/>
    </location>
</feature>
<gene>
    <name evidence="3" type="ORF">PCOR1329_LOCUS21620</name>
</gene>
<dbReference type="InterPro" id="IPR016135">
    <property type="entry name" value="UBQ-conjugating_enzyme/RWD"/>
</dbReference>
<comment type="caution">
    <text evidence="3">The sequence shown here is derived from an EMBL/GenBank/DDBJ whole genome shotgun (WGS) entry which is preliminary data.</text>
</comment>
<dbReference type="InterPro" id="IPR008883">
    <property type="entry name" value="UEV_N"/>
</dbReference>
<dbReference type="CDD" id="cd11685">
    <property type="entry name" value="UEV_TSG101-like"/>
    <property type="match status" value="1"/>
</dbReference>
<evidence type="ECO:0000313" key="3">
    <source>
        <dbReference type="EMBL" id="CAK0819681.1"/>
    </source>
</evidence>
<organism evidence="3 4">
    <name type="scientific">Prorocentrum cordatum</name>
    <dbReference type="NCBI Taxonomy" id="2364126"/>
    <lineage>
        <taxon>Eukaryota</taxon>
        <taxon>Sar</taxon>
        <taxon>Alveolata</taxon>
        <taxon>Dinophyceae</taxon>
        <taxon>Prorocentrales</taxon>
        <taxon>Prorocentraceae</taxon>
        <taxon>Prorocentrum</taxon>
    </lineage>
</organism>
<dbReference type="PANTHER" id="PTHR23306">
    <property type="entry name" value="TUMOR SUSCEPTIBILITY GENE 101 PROTEIN-RELATED"/>
    <property type="match status" value="1"/>
</dbReference>
<name>A0ABN9RKK4_9DINO</name>
<proteinExistence type="predicted"/>
<dbReference type="EMBL" id="CAUYUJ010007136">
    <property type="protein sequence ID" value="CAK0819681.1"/>
    <property type="molecule type" value="Genomic_DNA"/>
</dbReference>